<evidence type="ECO:0000256" key="7">
    <source>
        <dbReference type="ARBA" id="ARBA00022741"/>
    </source>
</evidence>
<dbReference type="GO" id="GO:0005524">
    <property type="term" value="F:ATP binding"/>
    <property type="evidence" value="ECO:0007669"/>
    <property type="project" value="UniProtKB-KW"/>
</dbReference>
<evidence type="ECO:0000313" key="13">
    <source>
        <dbReference type="Proteomes" id="UP000095765"/>
    </source>
</evidence>
<evidence type="ECO:0000256" key="3">
    <source>
        <dbReference type="ARBA" id="ARBA00022448"/>
    </source>
</evidence>
<dbReference type="AlphaFoldDB" id="A0A174NCW5"/>
<dbReference type="CDD" id="cd03216">
    <property type="entry name" value="ABC_Carb_Monos_I"/>
    <property type="match status" value="1"/>
</dbReference>
<dbReference type="InterPro" id="IPR017871">
    <property type="entry name" value="ABC_transporter-like_CS"/>
</dbReference>
<dbReference type="FunFam" id="3.40.50.300:FF:000127">
    <property type="entry name" value="Ribose import ATP-binding protein RbsA"/>
    <property type="match status" value="1"/>
</dbReference>
<dbReference type="EMBL" id="CZBE01000004">
    <property type="protein sequence ID" value="CUP44418.1"/>
    <property type="molecule type" value="Genomic_DNA"/>
</dbReference>
<dbReference type="InterPro" id="IPR050107">
    <property type="entry name" value="ABC_carbohydrate_import_ATPase"/>
</dbReference>
<keyword evidence="4" id="KW-1003">Cell membrane</keyword>
<dbReference type="GO" id="GO:0005886">
    <property type="term" value="C:plasma membrane"/>
    <property type="evidence" value="ECO:0007669"/>
    <property type="project" value="UniProtKB-SubCell"/>
</dbReference>
<organism evidence="12 13">
    <name type="scientific">Anaerotruncus colihominis</name>
    <dbReference type="NCBI Taxonomy" id="169435"/>
    <lineage>
        <taxon>Bacteria</taxon>
        <taxon>Bacillati</taxon>
        <taxon>Bacillota</taxon>
        <taxon>Clostridia</taxon>
        <taxon>Eubacteriales</taxon>
        <taxon>Oscillospiraceae</taxon>
        <taxon>Anaerotruncus</taxon>
    </lineage>
</organism>
<dbReference type="SMART" id="SM00382">
    <property type="entry name" value="AAA"/>
    <property type="match status" value="2"/>
</dbReference>
<dbReference type="PROSITE" id="PS00211">
    <property type="entry name" value="ABC_TRANSPORTER_1"/>
    <property type="match status" value="1"/>
</dbReference>
<proteinExistence type="predicted"/>
<dbReference type="GO" id="GO:0015749">
    <property type="term" value="P:monosaccharide transmembrane transport"/>
    <property type="evidence" value="ECO:0007669"/>
    <property type="project" value="UniProtKB-ARBA"/>
</dbReference>
<dbReference type="OrthoDB" id="9771863at2"/>
<dbReference type="Proteomes" id="UP000095765">
    <property type="component" value="Unassembled WGS sequence"/>
</dbReference>
<evidence type="ECO:0000256" key="1">
    <source>
        <dbReference type="ARBA" id="ARBA00004202"/>
    </source>
</evidence>
<dbReference type="PROSITE" id="PS50893">
    <property type="entry name" value="ABC_TRANSPORTER_2"/>
    <property type="match status" value="2"/>
</dbReference>
<feature type="domain" description="ABC transporter" evidence="11">
    <location>
        <begin position="6"/>
        <end position="242"/>
    </location>
</feature>
<protein>
    <submittedName>
        <fullName evidence="12">Ribose import ATP-binding protein RbsA</fullName>
        <ecNumber evidence="12">3.6.3.17</ecNumber>
    </submittedName>
</protein>
<evidence type="ECO:0000256" key="2">
    <source>
        <dbReference type="ARBA" id="ARBA00004533"/>
    </source>
</evidence>
<dbReference type="EC" id="3.6.3.17" evidence="12"/>
<dbReference type="FunFam" id="3.40.50.300:FF:000126">
    <property type="entry name" value="Galactose/methyl galactoside import ATP-binding protein MglA"/>
    <property type="match status" value="1"/>
</dbReference>
<dbReference type="SMR" id="A0A174NCW5"/>
<comment type="subcellular location">
    <subcellularLocation>
        <location evidence="2">Cell inner membrane</location>
    </subcellularLocation>
    <subcellularLocation>
        <location evidence="1">Cell membrane</location>
        <topology evidence="1">Peripheral membrane protein</topology>
    </subcellularLocation>
</comment>
<evidence type="ECO:0000256" key="9">
    <source>
        <dbReference type="ARBA" id="ARBA00022967"/>
    </source>
</evidence>
<keyword evidence="3" id="KW-0813">Transport</keyword>
<dbReference type="Gene3D" id="3.40.50.300">
    <property type="entry name" value="P-loop containing nucleotide triphosphate hydrolases"/>
    <property type="match status" value="2"/>
</dbReference>
<evidence type="ECO:0000313" key="12">
    <source>
        <dbReference type="EMBL" id="CUP44418.1"/>
    </source>
</evidence>
<dbReference type="SUPFAM" id="SSF52540">
    <property type="entry name" value="P-loop containing nucleoside triphosphate hydrolases"/>
    <property type="match status" value="2"/>
</dbReference>
<dbReference type="RefSeq" id="WP_006876805.1">
    <property type="nucleotide sequence ID" value="NZ_CAKNJW010000082.1"/>
</dbReference>
<dbReference type="GO" id="GO:0016887">
    <property type="term" value="F:ATP hydrolysis activity"/>
    <property type="evidence" value="ECO:0007669"/>
    <property type="project" value="InterPro"/>
</dbReference>
<keyword evidence="8 12" id="KW-0067">ATP-binding</keyword>
<evidence type="ECO:0000256" key="6">
    <source>
        <dbReference type="ARBA" id="ARBA00022737"/>
    </source>
</evidence>
<keyword evidence="10" id="KW-0472">Membrane</keyword>
<keyword evidence="9" id="KW-1278">Translocase</keyword>
<evidence type="ECO:0000256" key="8">
    <source>
        <dbReference type="ARBA" id="ARBA00022840"/>
    </source>
</evidence>
<name>A0A174NCW5_9FIRM</name>
<dbReference type="PANTHER" id="PTHR43790:SF3">
    <property type="entry name" value="D-ALLOSE IMPORT ATP-BINDING PROTEIN ALSA-RELATED"/>
    <property type="match status" value="1"/>
</dbReference>
<dbReference type="Pfam" id="PF00005">
    <property type="entry name" value="ABC_tran"/>
    <property type="match status" value="2"/>
</dbReference>
<evidence type="ECO:0000256" key="5">
    <source>
        <dbReference type="ARBA" id="ARBA00022597"/>
    </source>
</evidence>
<evidence type="ECO:0000259" key="11">
    <source>
        <dbReference type="PROSITE" id="PS50893"/>
    </source>
</evidence>
<gene>
    <name evidence="12" type="primary">rbsA_8</name>
    <name evidence="12" type="ORF">ERS852551_00823</name>
</gene>
<dbReference type="InterPro" id="IPR003593">
    <property type="entry name" value="AAA+_ATPase"/>
</dbReference>
<feature type="domain" description="ABC transporter" evidence="11">
    <location>
        <begin position="241"/>
        <end position="496"/>
    </location>
</feature>
<keyword evidence="12" id="KW-0378">Hydrolase</keyword>
<dbReference type="InterPro" id="IPR027417">
    <property type="entry name" value="P-loop_NTPase"/>
</dbReference>
<evidence type="ECO:0000256" key="10">
    <source>
        <dbReference type="ARBA" id="ARBA00023136"/>
    </source>
</evidence>
<dbReference type="CDD" id="cd03215">
    <property type="entry name" value="ABC_Carb_Monos_II"/>
    <property type="match status" value="1"/>
</dbReference>
<keyword evidence="6" id="KW-0677">Repeat</keyword>
<dbReference type="PANTHER" id="PTHR43790">
    <property type="entry name" value="CARBOHYDRATE TRANSPORT ATP-BINDING PROTEIN MG119-RELATED"/>
    <property type="match status" value="1"/>
</dbReference>
<keyword evidence="7" id="KW-0547">Nucleotide-binding</keyword>
<accession>A0A174NCW5</accession>
<keyword evidence="5" id="KW-0762">Sugar transport</keyword>
<sequence length="499" mass="55558">MDEIKMRVAGVEKSFPSVKALSNIDFSVRKGTVHALCGENGAGKSTLMKIIMGLYKADKGQLYIDEKPVEIKSPIQAREYGISMIAQELNYVPELSVEENLFLGRLPVNRLGKVNWKQVRRQTIQFLKDEGLPYSPAQKLKTLTVSDIQMLEIIKAVTNNAQIIIMDEPTSSITEKEVAQLFKKIGELKAKGVSIIYISHKMDEVFKIADDITVLRDGSVVSTDRAEDLDLDTVIARMVGRKISNIYPREDVAIGEKAIEVEHFCQKGIFEDISFYARRGEIVGFAGLVGAGRTETMRAVFGLDPHESGVVKINGKEVSIKSTSDSIANGLIMLSESRRDDGIVPVRSVRENASLANLGRYIYGGYTHKRKERQEVGEMFGKMNVKTPSMDTEISKLSGGNQQKVLLARWMLCDPEIMILDEPTRGIDVGAKFEIYKLITGMVKENKAVIMVSSELPELLGMCSRIYIMCQGRISGCITREEFSQETIMMYATGAKVQD</sequence>
<evidence type="ECO:0000256" key="4">
    <source>
        <dbReference type="ARBA" id="ARBA00022475"/>
    </source>
</evidence>
<dbReference type="InterPro" id="IPR003439">
    <property type="entry name" value="ABC_transporter-like_ATP-bd"/>
</dbReference>
<reference evidence="12 13" key="1">
    <citation type="submission" date="2015-09" db="EMBL/GenBank/DDBJ databases">
        <authorList>
            <consortium name="Pathogen Informatics"/>
        </authorList>
    </citation>
    <scope>NUCLEOTIDE SEQUENCE [LARGE SCALE GENOMIC DNA]</scope>
    <source>
        <strain evidence="12 13">2789STDY5834939</strain>
    </source>
</reference>